<protein>
    <submittedName>
        <fullName evidence="1">Uncharacterized protein</fullName>
    </submittedName>
</protein>
<organism evidence="1 2">
    <name type="scientific">Cystobacter fuscus</name>
    <dbReference type="NCBI Taxonomy" id="43"/>
    <lineage>
        <taxon>Bacteria</taxon>
        <taxon>Pseudomonadati</taxon>
        <taxon>Myxococcota</taxon>
        <taxon>Myxococcia</taxon>
        <taxon>Myxococcales</taxon>
        <taxon>Cystobacterineae</taxon>
        <taxon>Archangiaceae</taxon>
        <taxon>Cystobacter</taxon>
    </lineage>
</organism>
<evidence type="ECO:0000313" key="2">
    <source>
        <dbReference type="Proteomes" id="UP000217257"/>
    </source>
</evidence>
<dbReference type="Proteomes" id="UP000217257">
    <property type="component" value="Chromosome"/>
</dbReference>
<reference evidence="1 2" key="1">
    <citation type="submission" date="2017-06" db="EMBL/GenBank/DDBJ databases">
        <title>Sequencing and comparative analysis of myxobacterial genomes.</title>
        <authorList>
            <person name="Rupp O."/>
            <person name="Goesmann A."/>
            <person name="Sogaard-Andersen L."/>
        </authorList>
    </citation>
    <scope>NUCLEOTIDE SEQUENCE [LARGE SCALE GENOMIC DNA]</scope>
    <source>
        <strain evidence="1 2">DSM 52655</strain>
    </source>
</reference>
<accession>A0A250IVX8</accession>
<evidence type="ECO:0000313" key="1">
    <source>
        <dbReference type="EMBL" id="ATB35894.1"/>
    </source>
</evidence>
<dbReference type="AlphaFoldDB" id="A0A250IVX8"/>
<gene>
    <name evidence="1" type="ORF">CYFUS_001308</name>
</gene>
<dbReference type="KEGG" id="cfus:CYFUS_001308"/>
<dbReference type="EMBL" id="CP022098">
    <property type="protein sequence ID" value="ATB35894.1"/>
    <property type="molecule type" value="Genomic_DNA"/>
</dbReference>
<name>A0A250IVX8_9BACT</name>
<proteinExistence type="predicted"/>
<sequence length="423" mass="47488">MLGPMTPVQSFRNRSWHQARQLAQALLAFTLGPWCLEAAAAPALARVSAQTRSPSELLTRACEALEAGELDGAAGHILTLRQTLPESPEPRLLESLLALRRTRPSLGWREAYLQAWNGIGRPDFRDSFLLPEKQQEPHPFTATSSLEKVWKQELSAEQRFLLALSMHTVDAEQARALIAYLPGLTTPELLNPIAEDIKSDRLPAPLRAQLRAALRTRLATLSAEHPESMQLRALLLLEGTSDKTPLTAREIQELEDLSQLPDWRQSEFLSLYQSILRQFETIGVSPADNHAYTVSVLALVGPAPWLLQSRAELSWDTLTPAERQRLGEAMWRIGSRLSDESSIVERLLGLQLMKKAATGMGDEERLRRITEWRTEEYATYSALQSAEYTHWPLPSLQKAMFEAALRDEVAHMHGFRAPEASTR</sequence>